<protein>
    <submittedName>
        <fullName evidence="1">Uncharacterized protein</fullName>
    </submittedName>
</protein>
<proteinExistence type="predicted"/>
<evidence type="ECO:0000313" key="2">
    <source>
        <dbReference type="Proteomes" id="UP000785200"/>
    </source>
</evidence>
<evidence type="ECO:0000313" key="1">
    <source>
        <dbReference type="EMBL" id="KAG0645398.1"/>
    </source>
</evidence>
<comment type="caution">
    <text evidence="1">The sequence shown here is derived from an EMBL/GenBank/DDBJ whole genome shotgun (WGS) entry which is preliminary data.</text>
</comment>
<name>A0A9P6SKV7_9HELO</name>
<dbReference type="OrthoDB" id="1879366at2759"/>
<accession>A0A9P6SKV7</accession>
<sequence length="93" mass="10454">MQEPEEAAKELERPVTVLEAKRVLINGFTNMSETDVEKIQYLDAPVGLAQSAYAFGVETVGHTLRIMSSGLLDRYLIRTCPSFSATVERRYPF</sequence>
<reference evidence="1" key="1">
    <citation type="submission" date="2019-07" db="EMBL/GenBank/DDBJ databases">
        <title>Hyphodiscus hymeniophilus genome sequencing and assembly.</title>
        <authorList>
            <person name="Kramer G."/>
            <person name="Nodwell J."/>
        </authorList>
    </citation>
    <scope>NUCLEOTIDE SEQUENCE</scope>
    <source>
        <strain evidence="1">ATCC 34498</strain>
    </source>
</reference>
<dbReference type="EMBL" id="VNKQ01000019">
    <property type="protein sequence ID" value="KAG0645398.1"/>
    <property type="molecule type" value="Genomic_DNA"/>
</dbReference>
<organism evidence="1 2">
    <name type="scientific">Hyphodiscus hymeniophilus</name>
    <dbReference type="NCBI Taxonomy" id="353542"/>
    <lineage>
        <taxon>Eukaryota</taxon>
        <taxon>Fungi</taxon>
        <taxon>Dikarya</taxon>
        <taxon>Ascomycota</taxon>
        <taxon>Pezizomycotina</taxon>
        <taxon>Leotiomycetes</taxon>
        <taxon>Helotiales</taxon>
        <taxon>Hyphodiscaceae</taxon>
        <taxon>Hyphodiscus</taxon>
    </lineage>
</organism>
<dbReference type="AlphaFoldDB" id="A0A9P6SKV7"/>
<gene>
    <name evidence="1" type="ORF">D0Z07_8815</name>
</gene>
<keyword evidence="2" id="KW-1185">Reference proteome</keyword>
<dbReference type="Proteomes" id="UP000785200">
    <property type="component" value="Unassembled WGS sequence"/>
</dbReference>